<evidence type="ECO:0000256" key="10">
    <source>
        <dbReference type="ARBA" id="ARBA00032877"/>
    </source>
</evidence>
<evidence type="ECO:0000256" key="3">
    <source>
        <dbReference type="ARBA" id="ARBA00012891"/>
    </source>
</evidence>
<dbReference type="EC" id="5.6.2.1" evidence="3"/>
<dbReference type="Gene3D" id="1.10.460.10">
    <property type="entry name" value="Topoisomerase I, domain 2"/>
    <property type="match status" value="1"/>
</dbReference>
<evidence type="ECO:0000256" key="8">
    <source>
        <dbReference type="ARBA" id="ARBA00031985"/>
    </source>
</evidence>
<dbReference type="InterPro" id="IPR013824">
    <property type="entry name" value="Topo_IA_cen_sub1"/>
</dbReference>
<dbReference type="InterPro" id="IPR000380">
    <property type="entry name" value="Topo_IA"/>
</dbReference>
<evidence type="ECO:0000256" key="6">
    <source>
        <dbReference type="ARBA" id="ARBA00023235"/>
    </source>
</evidence>
<dbReference type="GO" id="GO:0003677">
    <property type="term" value="F:DNA binding"/>
    <property type="evidence" value="ECO:0007669"/>
    <property type="project" value="UniProtKB-KW"/>
</dbReference>
<dbReference type="SUPFAM" id="SSF56712">
    <property type="entry name" value="Prokaryotic type I DNA topoisomerase"/>
    <property type="match status" value="1"/>
</dbReference>
<evidence type="ECO:0000256" key="2">
    <source>
        <dbReference type="ARBA" id="ARBA00009446"/>
    </source>
</evidence>
<dbReference type="Gene3D" id="1.10.290.10">
    <property type="entry name" value="Topoisomerase I, domain 4"/>
    <property type="match status" value="1"/>
</dbReference>
<comment type="similarity">
    <text evidence="2">Belongs to the type IA topoisomerase family.</text>
</comment>
<organism evidence="12 13">
    <name type="scientific">Caldibacillus debilis GB1</name>
    <dbReference type="NCBI Taxonomy" id="1339248"/>
    <lineage>
        <taxon>Bacteria</taxon>
        <taxon>Bacillati</taxon>
        <taxon>Bacillota</taxon>
        <taxon>Bacilli</taxon>
        <taxon>Bacillales</taxon>
        <taxon>Bacillaceae</taxon>
        <taxon>Caldibacillus</taxon>
    </lineage>
</organism>
<comment type="catalytic activity">
    <reaction evidence="1">
        <text>ATP-independent breakage of single-stranded DNA, followed by passage and rejoining.</text>
        <dbReference type="EC" id="5.6.2.1"/>
    </reaction>
</comment>
<dbReference type="Gene3D" id="3.40.50.140">
    <property type="match status" value="1"/>
</dbReference>
<name>A0A420VDV3_9BACI</name>
<dbReference type="Gene3D" id="2.70.20.10">
    <property type="entry name" value="Topoisomerase I, domain 3"/>
    <property type="match status" value="1"/>
</dbReference>
<dbReference type="PANTHER" id="PTHR11390">
    <property type="entry name" value="PROKARYOTIC DNA TOPOISOMERASE"/>
    <property type="match status" value="1"/>
</dbReference>
<evidence type="ECO:0000256" key="5">
    <source>
        <dbReference type="ARBA" id="ARBA00023125"/>
    </source>
</evidence>
<dbReference type="EMBL" id="AZRV01000035">
    <property type="protein sequence ID" value="RKO61831.1"/>
    <property type="molecule type" value="Genomic_DNA"/>
</dbReference>
<accession>A0A420VDV3</accession>
<reference evidence="12 13" key="1">
    <citation type="submission" date="2013-12" db="EMBL/GenBank/DDBJ databases">
        <title>Genome and proteome characterization of Caldibacillus debilis GB1 derived from a cellulolytic aero-tolerant co-culture.</title>
        <authorList>
            <person name="Wushke S.T."/>
            <person name="Zhang X."/>
            <person name="Fristensky B."/>
            <person name="Wilkins J.A."/>
            <person name="Levin D.B."/>
            <person name="Sparling R."/>
        </authorList>
    </citation>
    <scope>NUCLEOTIDE SEQUENCE [LARGE SCALE GENOMIC DNA]</scope>
    <source>
        <strain evidence="12 13">GB1</strain>
    </source>
</reference>
<dbReference type="AlphaFoldDB" id="A0A420VDV3"/>
<dbReference type="PROSITE" id="PS52039">
    <property type="entry name" value="TOPO_IA_2"/>
    <property type="match status" value="1"/>
</dbReference>
<evidence type="ECO:0000256" key="1">
    <source>
        <dbReference type="ARBA" id="ARBA00000213"/>
    </source>
</evidence>
<gene>
    <name evidence="12" type="ORF">Cdeb_01326</name>
</gene>
<evidence type="ECO:0000256" key="4">
    <source>
        <dbReference type="ARBA" id="ARBA00023029"/>
    </source>
</evidence>
<dbReference type="PANTHER" id="PTHR11390:SF21">
    <property type="entry name" value="DNA TOPOISOMERASE 3-ALPHA"/>
    <property type="match status" value="1"/>
</dbReference>
<dbReference type="CDD" id="cd01028">
    <property type="entry name" value="TOPRIM_TopoIA"/>
    <property type="match status" value="1"/>
</dbReference>
<protein>
    <recommendedName>
        <fullName evidence="3">DNA topoisomerase</fullName>
        <ecNumber evidence="3">5.6.2.1</ecNumber>
    </recommendedName>
    <alternativeName>
        <fullName evidence="10">Omega-protein</fullName>
    </alternativeName>
    <alternativeName>
        <fullName evidence="9">Relaxing enzyme</fullName>
    </alternativeName>
    <alternativeName>
        <fullName evidence="7">Swivelase</fullName>
    </alternativeName>
    <alternativeName>
        <fullName evidence="8">Untwisting enzyme</fullName>
    </alternativeName>
</protein>
<evidence type="ECO:0000313" key="13">
    <source>
        <dbReference type="Proteomes" id="UP000286235"/>
    </source>
</evidence>
<proteinExistence type="inferred from homology"/>
<dbReference type="GO" id="GO:0043597">
    <property type="term" value="C:cytoplasmic replication fork"/>
    <property type="evidence" value="ECO:0007669"/>
    <property type="project" value="TreeGrafter"/>
</dbReference>
<dbReference type="PRINTS" id="PR00417">
    <property type="entry name" value="PRTPISMRASEI"/>
</dbReference>
<dbReference type="SMART" id="SM00436">
    <property type="entry name" value="TOP1Bc"/>
    <property type="match status" value="1"/>
</dbReference>
<dbReference type="InterPro" id="IPR023406">
    <property type="entry name" value="Topo_IA_AS"/>
</dbReference>
<keyword evidence="6 12" id="KW-0413">Isomerase</keyword>
<dbReference type="InterPro" id="IPR003601">
    <property type="entry name" value="Topo_IA_2"/>
</dbReference>
<dbReference type="Proteomes" id="UP000286235">
    <property type="component" value="Unassembled WGS sequence"/>
</dbReference>
<comment type="caution">
    <text evidence="12">The sequence shown here is derived from an EMBL/GenBank/DDBJ whole genome shotgun (WGS) entry which is preliminary data.</text>
</comment>
<dbReference type="InterPro" id="IPR013497">
    <property type="entry name" value="Topo_IA_cen"/>
</dbReference>
<dbReference type="InterPro" id="IPR013826">
    <property type="entry name" value="Topo_IA_cen_sub3"/>
</dbReference>
<sequence>MGRKPRMLCISEKKSLMDNTKAVYEKYKDLIPYEIDFIPFAGHVVELFMPGDYNPDWKRWRIETLPLIPDEFRFKPIEDKMPYYREAVERLKKGHYNYLCNNCDPGREGQLIFHAFLTTVNVNLPVKRLWPLDTTEETVKEALLNMRDETELSLKRMTDASFLRSYFDWLVGMNFSRAVSIPVNQKINLGRVMTPTLAIVVQRELEIRNFEPKDFWTLEADFGGYKGTYFDEQGIVNFLDYKVAQETLKKVGKTGIVKKVEKKQTKSYAPSLHSLADLQAECNERFGYTMQETLAVAQSLYEKKLLSYPRTDSSYLTEALAKGFAKMLKPLLAIPDLKQEAEAVLNNPSLMQKTAKNKSYVDDKKVSDHYAITPTGVVPDFSKLTEEERNVFDTVARRFLAIFLPPEVTDRTTIVTDSNGLLFKTTGKVILDPGYTRIYNRKSKDVILPTVNKGEVYDVVGVHLNPGKTKPPPRYTDKSLGSIMENVARLVEDDEMKLVLKQKKGLGTPATRGAIVEKLVQLKMIERKKKQFYATDYGISIVESLRGKDIIQPELTATWEAKLMDVEKGNLTYDGFYKEMIDYIRKETSNLLNVKTRITGGTDVQGGKTEPKVIGNCPICGGRVLEGKNYYRCEHYKNPCTFIFGKTFFNAKISVTEAKKLVSGKPTKEFSMSNGEKTWKASLYFDPKEQKIVFVHENDKGLGSCPTCGGTVRETEKYYLCEHYKQKCRTLIPKVLHGTKITKTDAQKLLKGVWLGPKEFTWKNGKKGKAKIHLADKIEYEFVQD</sequence>
<feature type="domain" description="Topo IA-type catalytic" evidence="11">
    <location>
        <begin position="154"/>
        <end position="588"/>
    </location>
</feature>
<dbReference type="PROSITE" id="PS00396">
    <property type="entry name" value="TOPO_IA_1"/>
    <property type="match status" value="1"/>
</dbReference>
<dbReference type="CDD" id="cd00186">
    <property type="entry name" value="TOP1Ac"/>
    <property type="match status" value="1"/>
</dbReference>
<dbReference type="GO" id="GO:0003917">
    <property type="term" value="F:DNA topoisomerase type I (single strand cut, ATP-independent) activity"/>
    <property type="evidence" value="ECO:0007669"/>
    <property type="project" value="UniProtKB-EC"/>
</dbReference>
<dbReference type="InterPro" id="IPR023405">
    <property type="entry name" value="Topo_IA_core_domain"/>
</dbReference>
<dbReference type="GO" id="GO:0006281">
    <property type="term" value="P:DNA repair"/>
    <property type="evidence" value="ECO:0007669"/>
    <property type="project" value="TreeGrafter"/>
</dbReference>
<dbReference type="SMART" id="SM00437">
    <property type="entry name" value="TOP1Ac"/>
    <property type="match status" value="1"/>
</dbReference>
<dbReference type="InterPro" id="IPR013825">
    <property type="entry name" value="Topo_IA_cen_sub2"/>
</dbReference>
<dbReference type="GO" id="GO:0006310">
    <property type="term" value="P:DNA recombination"/>
    <property type="evidence" value="ECO:0007669"/>
    <property type="project" value="TreeGrafter"/>
</dbReference>
<evidence type="ECO:0000259" key="11">
    <source>
        <dbReference type="PROSITE" id="PS52039"/>
    </source>
</evidence>
<dbReference type="Pfam" id="PF01131">
    <property type="entry name" value="Topoisom_bac"/>
    <property type="match status" value="1"/>
</dbReference>
<evidence type="ECO:0000256" key="7">
    <source>
        <dbReference type="ARBA" id="ARBA00030003"/>
    </source>
</evidence>
<evidence type="ECO:0000313" key="12">
    <source>
        <dbReference type="EMBL" id="RKO61831.1"/>
    </source>
</evidence>
<evidence type="ECO:0000256" key="9">
    <source>
        <dbReference type="ARBA" id="ARBA00032235"/>
    </source>
</evidence>
<dbReference type="GO" id="GO:0006265">
    <property type="term" value="P:DNA topological change"/>
    <property type="evidence" value="ECO:0007669"/>
    <property type="project" value="InterPro"/>
</dbReference>
<dbReference type="InterPro" id="IPR003602">
    <property type="entry name" value="Topo_IA_DNA-bd_dom"/>
</dbReference>
<keyword evidence="4" id="KW-0799">Topoisomerase</keyword>
<keyword evidence="5" id="KW-0238">DNA-binding</keyword>
<keyword evidence="13" id="KW-1185">Reference proteome</keyword>